<evidence type="ECO:0000313" key="3">
    <source>
        <dbReference type="Proteomes" id="UP000287651"/>
    </source>
</evidence>
<feature type="compositionally biased region" description="Pro residues" evidence="1">
    <location>
        <begin position="158"/>
        <end position="170"/>
    </location>
</feature>
<proteinExistence type="predicted"/>
<feature type="region of interest" description="Disordered" evidence="1">
    <location>
        <begin position="117"/>
        <end position="187"/>
    </location>
</feature>
<protein>
    <submittedName>
        <fullName evidence="2">Uncharacterized protein</fullName>
    </submittedName>
</protein>
<dbReference type="Proteomes" id="UP000287651">
    <property type="component" value="Unassembled WGS sequence"/>
</dbReference>
<dbReference type="EMBL" id="AMZH03004176">
    <property type="protein sequence ID" value="RRT69943.1"/>
    <property type="molecule type" value="Genomic_DNA"/>
</dbReference>
<organism evidence="2 3">
    <name type="scientific">Ensete ventricosum</name>
    <name type="common">Abyssinian banana</name>
    <name type="synonym">Musa ensete</name>
    <dbReference type="NCBI Taxonomy" id="4639"/>
    <lineage>
        <taxon>Eukaryota</taxon>
        <taxon>Viridiplantae</taxon>
        <taxon>Streptophyta</taxon>
        <taxon>Embryophyta</taxon>
        <taxon>Tracheophyta</taxon>
        <taxon>Spermatophyta</taxon>
        <taxon>Magnoliopsida</taxon>
        <taxon>Liliopsida</taxon>
        <taxon>Zingiberales</taxon>
        <taxon>Musaceae</taxon>
        <taxon>Ensete</taxon>
    </lineage>
</organism>
<accession>A0A427A163</accession>
<evidence type="ECO:0000313" key="2">
    <source>
        <dbReference type="EMBL" id="RRT69943.1"/>
    </source>
</evidence>
<sequence>MLPSMLTIVEVFLPNELEGDRTETFNGSDTFVRPVGTALHRSLPSSVLGTSFDETVDWQYGFVSGRQCCRDGCRCGPWADVTELTNRASEAMEEERGFLLSVLWYVVTYNGSVSLCTGGQRNREEKAERRPARWTGSEVVTEATRSPIEEGGPDVAVPSPPPPPLPPPPDRPARRPRTPSGFGAGLAQDLPHDAHVLVLARPHLLPQLLQPCSWEAAERQKPGWMDDEAAHGAWVRDLTGPLDGEPARATRACQVASSARVDAPVDGGRHSTSFEFCTLSVCVRAQANRYPLAVRFEHPNGHYANLVGHASSSPRGTCIKSPYNELSEIPNPYPNPSTEEVGRFSHTAEATEEAASPRFSALRNLAKAPSAVRLRVRCDLAAIFAGVSPEENDGFAIEDASHSQASSSTATLGAPSQPRSILPLLPYRGNISSRPLAAAAVDSTVADHIHSRRSTPPVILGIRGLQPQQHSRCFPQTTGSLFYRQNRVSFSLFSL</sequence>
<dbReference type="AlphaFoldDB" id="A0A427A163"/>
<feature type="compositionally biased region" description="Basic and acidic residues" evidence="1">
    <location>
        <begin position="121"/>
        <end position="131"/>
    </location>
</feature>
<evidence type="ECO:0000256" key="1">
    <source>
        <dbReference type="SAM" id="MobiDB-lite"/>
    </source>
</evidence>
<name>A0A427A163_ENSVE</name>
<gene>
    <name evidence="2" type="ORF">B296_00006829</name>
</gene>
<reference evidence="2 3" key="1">
    <citation type="journal article" date="2014" name="Agronomy (Basel)">
        <title>A Draft Genome Sequence for Ensete ventricosum, the Drought-Tolerant Tree Against Hunger.</title>
        <authorList>
            <person name="Harrison J."/>
            <person name="Moore K.A."/>
            <person name="Paszkiewicz K."/>
            <person name="Jones T."/>
            <person name="Grant M."/>
            <person name="Ambacheew D."/>
            <person name="Muzemil S."/>
            <person name="Studholme D.J."/>
        </authorList>
    </citation>
    <scope>NUCLEOTIDE SEQUENCE [LARGE SCALE GENOMIC DNA]</scope>
</reference>
<comment type="caution">
    <text evidence="2">The sequence shown here is derived from an EMBL/GenBank/DDBJ whole genome shotgun (WGS) entry which is preliminary data.</text>
</comment>